<organism evidence="2 3">
    <name type="scientific">Streptomyces silvisoli</name>
    <dbReference type="NCBI Taxonomy" id="3034235"/>
    <lineage>
        <taxon>Bacteria</taxon>
        <taxon>Bacillati</taxon>
        <taxon>Actinomycetota</taxon>
        <taxon>Actinomycetes</taxon>
        <taxon>Kitasatosporales</taxon>
        <taxon>Streptomycetaceae</taxon>
        <taxon>Streptomyces</taxon>
    </lineage>
</organism>
<name>A0ABT5ZS18_9ACTN</name>
<gene>
    <name evidence="2" type="ORF">P3G67_24995</name>
</gene>
<comment type="caution">
    <text evidence="2">The sequence shown here is derived from an EMBL/GenBank/DDBJ whole genome shotgun (WGS) entry which is preliminary data.</text>
</comment>
<proteinExistence type="predicted"/>
<sequence length="241" mass="26968">MPHHEPDFRLDGYDAVNDHVAELFSHHIEIESDMLTVLAEHHTEDAEHSFYVMHNGAVTWGIPGEPQIVALHLKRDTDARTFRFTHEMLPLPSMAQSWLIARGCPEEKILLPDGMGTTPADQSTRALEARVRSDGDHFALLTSYTYDSEPMQTTVMLRALDERAPLPFRVLLEEVDTDAWTHTLREGGFATFEAATQWWEAHWRGEDVPLPSASPAARHTAAASAVRALPARPAPPRGPSR</sequence>
<feature type="region of interest" description="Disordered" evidence="1">
    <location>
        <begin position="210"/>
        <end position="241"/>
    </location>
</feature>
<dbReference type="EMBL" id="JARJBC010000017">
    <property type="protein sequence ID" value="MDF3292431.1"/>
    <property type="molecule type" value="Genomic_DNA"/>
</dbReference>
<evidence type="ECO:0000313" key="2">
    <source>
        <dbReference type="EMBL" id="MDF3292431.1"/>
    </source>
</evidence>
<dbReference type="Proteomes" id="UP001216579">
    <property type="component" value="Unassembled WGS sequence"/>
</dbReference>
<evidence type="ECO:0000256" key="1">
    <source>
        <dbReference type="SAM" id="MobiDB-lite"/>
    </source>
</evidence>
<evidence type="ECO:0000313" key="3">
    <source>
        <dbReference type="Proteomes" id="UP001216579"/>
    </source>
</evidence>
<feature type="compositionally biased region" description="Pro residues" evidence="1">
    <location>
        <begin position="232"/>
        <end position="241"/>
    </location>
</feature>
<feature type="compositionally biased region" description="Low complexity" evidence="1">
    <location>
        <begin position="211"/>
        <end position="231"/>
    </location>
</feature>
<keyword evidence="3" id="KW-1185">Reference proteome</keyword>
<protein>
    <submittedName>
        <fullName evidence="2">Uncharacterized protein</fullName>
    </submittedName>
</protein>
<reference evidence="2 3" key="1">
    <citation type="submission" date="2023-03" db="EMBL/GenBank/DDBJ databases">
        <title>Draft genome sequence of Streptomyces sp. RB6PN23 isolated from peat swamp forest in Thailand.</title>
        <authorList>
            <person name="Klaysubun C."/>
            <person name="Duangmal K."/>
        </authorList>
    </citation>
    <scope>NUCLEOTIDE SEQUENCE [LARGE SCALE GENOMIC DNA]</scope>
    <source>
        <strain evidence="2 3">RB6PN23</strain>
    </source>
</reference>
<accession>A0ABT5ZS18</accession>
<dbReference type="RefSeq" id="WP_276095492.1">
    <property type="nucleotide sequence ID" value="NZ_JARJBC010000017.1"/>
</dbReference>